<dbReference type="SUPFAM" id="SSF46785">
    <property type="entry name" value="Winged helix' DNA-binding domain"/>
    <property type="match status" value="1"/>
</dbReference>
<gene>
    <name evidence="2" type="ORF">QO012_001360</name>
</gene>
<keyword evidence="3" id="KW-1185">Reference proteome</keyword>
<dbReference type="PROSITE" id="PS50995">
    <property type="entry name" value="HTH_MARR_2"/>
    <property type="match status" value="1"/>
</dbReference>
<dbReference type="InterPro" id="IPR039422">
    <property type="entry name" value="MarR/SlyA-like"/>
</dbReference>
<keyword evidence="2" id="KW-0238">DNA-binding</keyword>
<dbReference type="Gene3D" id="1.10.10.10">
    <property type="entry name" value="Winged helix-like DNA-binding domain superfamily/Winged helix DNA-binding domain"/>
    <property type="match status" value="1"/>
</dbReference>
<dbReference type="EMBL" id="JAUSVP010000003">
    <property type="protein sequence ID" value="MDQ0446869.1"/>
    <property type="molecule type" value="Genomic_DNA"/>
</dbReference>
<dbReference type="PANTHER" id="PTHR33164:SF105">
    <property type="entry name" value="TRANSCRIPTIONAL REPRESSOR PROTEIN-RELATED"/>
    <property type="match status" value="1"/>
</dbReference>
<name>A0ABU0HX08_9HYPH</name>
<organism evidence="2 3">
    <name type="scientific">Methylobacterium aerolatum</name>
    <dbReference type="NCBI Taxonomy" id="418708"/>
    <lineage>
        <taxon>Bacteria</taxon>
        <taxon>Pseudomonadati</taxon>
        <taxon>Pseudomonadota</taxon>
        <taxon>Alphaproteobacteria</taxon>
        <taxon>Hyphomicrobiales</taxon>
        <taxon>Methylobacteriaceae</taxon>
        <taxon>Methylobacterium</taxon>
    </lineage>
</organism>
<protein>
    <submittedName>
        <fullName evidence="2">DNA-binding MarR family transcriptional regulator</fullName>
    </submittedName>
</protein>
<dbReference type="PANTHER" id="PTHR33164">
    <property type="entry name" value="TRANSCRIPTIONAL REGULATOR, MARR FAMILY"/>
    <property type="match status" value="1"/>
</dbReference>
<sequence length="144" mass="15571">MSDGRGTGTGSGEDFCTCGVLRRAARTLTSVYDSALKPTGLRVTQFAILRILDKAGPLPVTRLAAEAALERTTMARNLDPLERRGLVRVAAGEADARNRLAELTEAGRRALAEALPHWRRAQEEVRRRVDPAAVRSLAEAIGSH</sequence>
<dbReference type="Proteomes" id="UP001231124">
    <property type="component" value="Unassembled WGS sequence"/>
</dbReference>
<dbReference type="InterPro" id="IPR000835">
    <property type="entry name" value="HTH_MarR-typ"/>
</dbReference>
<dbReference type="RefSeq" id="WP_238201631.1">
    <property type="nucleotide sequence ID" value="NZ_BPQE01000004.1"/>
</dbReference>
<dbReference type="GO" id="GO:0003677">
    <property type="term" value="F:DNA binding"/>
    <property type="evidence" value="ECO:0007669"/>
    <property type="project" value="UniProtKB-KW"/>
</dbReference>
<evidence type="ECO:0000259" key="1">
    <source>
        <dbReference type="PROSITE" id="PS50995"/>
    </source>
</evidence>
<reference evidence="2 3" key="1">
    <citation type="submission" date="2023-07" db="EMBL/GenBank/DDBJ databases">
        <title>Genomic Encyclopedia of Type Strains, Phase IV (KMG-IV): sequencing the most valuable type-strain genomes for metagenomic binning, comparative biology and taxonomic classification.</title>
        <authorList>
            <person name="Goeker M."/>
        </authorList>
    </citation>
    <scope>NUCLEOTIDE SEQUENCE [LARGE SCALE GENOMIC DNA]</scope>
    <source>
        <strain evidence="2 3">DSM 19013</strain>
    </source>
</reference>
<evidence type="ECO:0000313" key="2">
    <source>
        <dbReference type="EMBL" id="MDQ0446869.1"/>
    </source>
</evidence>
<dbReference type="InterPro" id="IPR036388">
    <property type="entry name" value="WH-like_DNA-bd_sf"/>
</dbReference>
<proteinExistence type="predicted"/>
<comment type="caution">
    <text evidence="2">The sequence shown here is derived from an EMBL/GenBank/DDBJ whole genome shotgun (WGS) entry which is preliminary data.</text>
</comment>
<dbReference type="Pfam" id="PF01047">
    <property type="entry name" value="MarR"/>
    <property type="match status" value="1"/>
</dbReference>
<dbReference type="SMART" id="SM00347">
    <property type="entry name" value="HTH_MARR"/>
    <property type="match status" value="1"/>
</dbReference>
<feature type="domain" description="HTH marR-type" evidence="1">
    <location>
        <begin position="14"/>
        <end position="144"/>
    </location>
</feature>
<dbReference type="InterPro" id="IPR036390">
    <property type="entry name" value="WH_DNA-bd_sf"/>
</dbReference>
<evidence type="ECO:0000313" key="3">
    <source>
        <dbReference type="Proteomes" id="UP001231124"/>
    </source>
</evidence>
<accession>A0ABU0HX08</accession>